<name>A0ACC1LPW9_9FUNG</name>
<accession>A0ACC1LPW9</accession>
<protein>
    <submittedName>
        <fullName evidence="1">Uncharacterized protein</fullName>
    </submittedName>
</protein>
<organism evidence="1 2">
    <name type="scientific">Coemansia furcata</name>
    <dbReference type="NCBI Taxonomy" id="417177"/>
    <lineage>
        <taxon>Eukaryota</taxon>
        <taxon>Fungi</taxon>
        <taxon>Fungi incertae sedis</taxon>
        <taxon>Zoopagomycota</taxon>
        <taxon>Kickxellomycotina</taxon>
        <taxon>Kickxellomycetes</taxon>
        <taxon>Kickxellales</taxon>
        <taxon>Kickxellaceae</taxon>
        <taxon>Coemansia</taxon>
    </lineage>
</organism>
<dbReference type="EMBL" id="JANBUP010000104">
    <property type="protein sequence ID" value="KAJ2813102.1"/>
    <property type="molecule type" value="Genomic_DNA"/>
</dbReference>
<evidence type="ECO:0000313" key="2">
    <source>
        <dbReference type="Proteomes" id="UP001140096"/>
    </source>
</evidence>
<comment type="caution">
    <text evidence="1">The sequence shown here is derived from an EMBL/GenBank/DDBJ whole genome shotgun (WGS) entry which is preliminary data.</text>
</comment>
<dbReference type="Proteomes" id="UP001140096">
    <property type="component" value="Unassembled WGS sequence"/>
</dbReference>
<proteinExistence type="predicted"/>
<evidence type="ECO:0000313" key="1">
    <source>
        <dbReference type="EMBL" id="KAJ2813102.1"/>
    </source>
</evidence>
<gene>
    <name evidence="1" type="ORF">H4S07_000931</name>
</gene>
<sequence length="207" mass="23720">MASSDMEHDVTEKFENTKLNSADEEDEEEDDSDTFTVEKIVGHRKEDGGTLYHIKWADYPDSENTWETEENIIDKDMLAKYWDDKKAERAARESARKAASKALVKPEARSQSPAVSTASKRRRISTAAANKADSETSDIDIPGPEVESWESDIKEIQTVDRSEKNKLIVFIMWKSGKVTTHPIELARQKCPQAMLTFYEERLRFRSK</sequence>
<reference evidence="1" key="1">
    <citation type="submission" date="2022-07" db="EMBL/GenBank/DDBJ databases">
        <title>Phylogenomic reconstructions and comparative analyses of Kickxellomycotina fungi.</title>
        <authorList>
            <person name="Reynolds N.K."/>
            <person name="Stajich J.E."/>
            <person name="Barry K."/>
            <person name="Grigoriev I.V."/>
            <person name="Crous P."/>
            <person name="Smith M.E."/>
        </authorList>
    </citation>
    <scope>NUCLEOTIDE SEQUENCE</scope>
    <source>
        <strain evidence="1">CBS 102833</strain>
    </source>
</reference>
<keyword evidence="2" id="KW-1185">Reference proteome</keyword>